<dbReference type="InterPro" id="IPR001537">
    <property type="entry name" value="SpoU_MeTrfase"/>
</dbReference>
<dbReference type="SUPFAM" id="SSF55315">
    <property type="entry name" value="L30e-like"/>
    <property type="match status" value="1"/>
</dbReference>
<feature type="domain" description="RNA 2-O ribose methyltransferase substrate binding" evidence="4">
    <location>
        <begin position="37"/>
        <end position="111"/>
    </location>
</feature>
<sequence>MGVLMMNGVISSTGNVRIKYLQKLYLRKYRKKEGKFILEGYRIINEALNSNADFETIFLTPSFYDSPEGQKITNLVGRDMVVLVEEGLLNELADTVTPQGVIGVVDEPVYHINDFIDKGIILVLDRLQDPGNMGTVIRTAVAAGVAGIIVLKGSVDIYNLKVLRATMGAVFNIPIITDIELAAFKELLVSQLSTYNLIAADLSGKEYYYNINYNPRSMLVIGNEAHGVSREILEMADRLIKIPIIGDIDSLNAAIAAGIIMYKALEEKIE</sequence>
<protein>
    <submittedName>
        <fullName evidence="5">RNA methyltransferase</fullName>
    </submittedName>
</protein>
<dbReference type="KEGG" id="ifn:GM661_11705"/>
<dbReference type="InterPro" id="IPR013123">
    <property type="entry name" value="SpoU_subst-bd"/>
</dbReference>
<dbReference type="GO" id="GO:0008173">
    <property type="term" value="F:RNA methyltransferase activity"/>
    <property type="evidence" value="ECO:0007669"/>
    <property type="project" value="InterPro"/>
</dbReference>
<dbReference type="CDD" id="cd18095">
    <property type="entry name" value="SpoU-like_rRNA-MTase"/>
    <property type="match status" value="1"/>
</dbReference>
<keyword evidence="3" id="KW-0808">Transferase</keyword>
<dbReference type="GO" id="GO:0005737">
    <property type="term" value="C:cytoplasm"/>
    <property type="evidence" value="ECO:0007669"/>
    <property type="project" value="UniProtKB-ARBA"/>
</dbReference>
<dbReference type="InterPro" id="IPR053888">
    <property type="entry name" value="MRM3-like_sub_bind"/>
</dbReference>
<dbReference type="PANTHER" id="PTHR43191">
    <property type="entry name" value="RRNA METHYLTRANSFERASE 3"/>
    <property type="match status" value="1"/>
</dbReference>
<gene>
    <name evidence="5" type="ORF">GM661_11705</name>
</gene>
<dbReference type="InterPro" id="IPR029028">
    <property type="entry name" value="Alpha/beta_knot_MTases"/>
</dbReference>
<evidence type="ECO:0000256" key="3">
    <source>
        <dbReference type="ARBA" id="ARBA00022679"/>
    </source>
</evidence>
<keyword evidence="2 5" id="KW-0489">Methyltransferase</keyword>
<dbReference type="SUPFAM" id="SSF75217">
    <property type="entry name" value="alpha/beta knot"/>
    <property type="match status" value="1"/>
</dbReference>
<dbReference type="InterPro" id="IPR029064">
    <property type="entry name" value="Ribosomal_eL30-like_sf"/>
</dbReference>
<dbReference type="Pfam" id="PF00588">
    <property type="entry name" value="SpoU_methylase"/>
    <property type="match status" value="1"/>
</dbReference>
<evidence type="ECO:0000256" key="2">
    <source>
        <dbReference type="ARBA" id="ARBA00022603"/>
    </source>
</evidence>
<dbReference type="AlphaFoldDB" id="A0A8A7KL57"/>
<dbReference type="Gene3D" id="3.30.1330.30">
    <property type="match status" value="1"/>
</dbReference>
<dbReference type="Proteomes" id="UP000665020">
    <property type="component" value="Chromosome"/>
</dbReference>
<dbReference type="EMBL" id="CP046640">
    <property type="protein sequence ID" value="QTL98582.1"/>
    <property type="molecule type" value="Genomic_DNA"/>
</dbReference>
<evidence type="ECO:0000259" key="4">
    <source>
        <dbReference type="SMART" id="SM00967"/>
    </source>
</evidence>
<dbReference type="PANTHER" id="PTHR43191:SF2">
    <property type="entry name" value="RRNA METHYLTRANSFERASE 3, MITOCHONDRIAL"/>
    <property type="match status" value="1"/>
</dbReference>
<dbReference type="InterPro" id="IPR029026">
    <property type="entry name" value="tRNA_m1G_MTases_N"/>
</dbReference>
<accession>A0A8A7KL57</accession>
<dbReference type="GO" id="GO:0032259">
    <property type="term" value="P:methylation"/>
    <property type="evidence" value="ECO:0007669"/>
    <property type="project" value="UniProtKB-KW"/>
</dbReference>
<dbReference type="Gene3D" id="3.40.1280.10">
    <property type="match status" value="1"/>
</dbReference>
<reference evidence="5" key="1">
    <citation type="submission" date="2019-12" db="EMBL/GenBank/DDBJ databases">
        <authorList>
            <person name="zhang j."/>
            <person name="sun C.M."/>
        </authorList>
    </citation>
    <scope>NUCLEOTIDE SEQUENCE</scope>
    <source>
        <strain evidence="5">NS-1</strain>
    </source>
</reference>
<dbReference type="GO" id="GO:0006396">
    <property type="term" value="P:RNA processing"/>
    <property type="evidence" value="ECO:0007669"/>
    <property type="project" value="InterPro"/>
</dbReference>
<proteinExistence type="inferred from homology"/>
<dbReference type="InterPro" id="IPR051259">
    <property type="entry name" value="rRNA_Methyltransferase"/>
</dbReference>
<name>A0A8A7KL57_9FIRM</name>
<evidence type="ECO:0000313" key="5">
    <source>
        <dbReference type="EMBL" id="QTL98582.1"/>
    </source>
</evidence>
<evidence type="ECO:0000313" key="6">
    <source>
        <dbReference type="Proteomes" id="UP000665020"/>
    </source>
</evidence>
<dbReference type="SMART" id="SM00967">
    <property type="entry name" value="SpoU_sub_bind"/>
    <property type="match status" value="1"/>
</dbReference>
<comment type="similarity">
    <text evidence="1">Belongs to the class IV-like SAM-binding methyltransferase superfamily. RNA methyltransferase TrmH family.</text>
</comment>
<evidence type="ECO:0000256" key="1">
    <source>
        <dbReference type="ARBA" id="ARBA00007228"/>
    </source>
</evidence>
<keyword evidence="6" id="KW-1185">Reference proteome</keyword>
<dbReference type="GO" id="GO:0003723">
    <property type="term" value="F:RNA binding"/>
    <property type="evidence" value="ECO:0007669"/>
    <property type="project" value="InterPro"/>
</dbReference>
<dbReference type="Pfam" id="PF22435">
    <property type="entry name" value="MRM3-like_sub_bind"/>
    <property type="match status" value="1"/>
</dbReference>
<organism evidence="5 6">
    <name type="scientific">Iocasia fonsfrigidae</name>
    <dbReference type="NCBI Taxonomy" id="2682810"/>
    <lineage>
        <taxon>Bacteria</taxon>
        <taxon>Bacillati</taxon>
        <taxon>Bacillota</taxon>
        <taxon>Clostridia</taxon>
        <taxon>Halanaerobiales</taxon>
        <taxon>Halanaerobiaceae</taxon>
        <taxon>Iocasia</taxon>
    </lineage>
</organism>